<evidence type="ECO:0000313" key="1">
    <source>
        <dbReference type="EMBL" id="POM59887.1"/>
    </source>
</evidence>
<reference evidence="1 2" key="1">
    <citation type="journal article" date="2017" name="Genome Biol. Evol.">
        <title>Phytophthora megakarya and P. palmivora, closely related causal agents of cacao black pod rot, underwent increases in genome sizes and gene numbers by different mechanisms.</title>
        <authorList>
            <person name="Ali S.S."/>
            <person name="Shao J."/>
            <person name="Lary D.J."/>
            <person name="Kronmiller B."/>
            <person name="Shen D."/>
            <person name="Strem M.D."/>
            <person name="Amoako-Attah I."/>
            <person name="Akrofi A.Y."/>
            <person name="Begoude B.A."/>
            <person name="Ten Hoopen G.M."/>
            <person name="Coulibaly K."/>
            <person name="Kebe B.I."/>
            <person name="Melnick R.L."/>
            <person name="Guiltinan M.J."/>
            <person name="Tyler B.M."/>
            <person name="Meinhardt L.W."/>
            <person name="Bailey B.A."/>
        </authorList>
    </citation>
    <scope>NUCLEOTIDE SEQUENCE [LARGE SCALE GENOMIC DNA]</scope>
    <source>
        <strain evidence="2">sbr112.9</strain>
    </source>
</reference>
<dbReference type="AlphaFoldDB" id="A0A2P4X2W3"/>
<dbReference type="Proteomes" id="UP000237271">
    <property type="component" value="Unassembled WGS sequence"/>
</dbReference>
<dbReference type="EMBL" id="NCKW01016992">
    <property type="protein sequence ID" value="POM59887.1"/>
    <property type="molecule type" value="Genomic_DNA"/>
</dbReference>
<accession>A0A2P4X2W3</accession>
<comment type="caution">
    <text evidence="1">The sequence shown here is derived from an EMBL/GenBank/DDBJ whole genome shotgun (WGS) entry which is preliminary data.</text>
</comment>
<name>A0A2P4X2W3_9STRA</name>
<proteinExistence type="predicted"/>
<keyword evidence="2" id="KW-1185">Reference proteome</keyword>
<protein>
    <submittedName>
        <fullName evidence="1">Methionine synthase</fullName>
    </submittedName>
</protein>
<organism evidence="1 2">
    <name type="scientific">Phytophthora palmivora</name>
    <dbReference type="NCBI Taxonomy" id="4796"/>
    <lineage>
        <taxon>Eukaryota</taxon>
        <taxon>Sar</taxon>
        <taxon>Stramenopiles</taxon>
        <taxon>Oomycota</taxon>
        <taxon>Peronosporomycetes</taxon>
        <taxon>Peronosporales</taxon>
        <taxon>Peronosporaceae</taxon>
        <taxon>Phytophthora</taxon>
    </lineage>
</organism>
<gene>
    <name evidence="1" type="ORF">PHPALM_31320</name>
</gene>
<evidence type="ECO:0000313" key="2">
    <source>
        <dbReference type="Proteomes" id="UP000237271"/>
    </source>
</evidence>
<dbReference type="OrthoDB" id="107680at2759"/>
<sequence>MLSSIFGNESTDRLFESLNLGKELDKAHQKKHLDYAFSNLENYFKRKEVVPDITPAKSCNPSRFGDWLDQNMQIADVARMLGVESNLSPQRVSGVKNQ</sequence>